<organism evidence="1 2">
    <name type="scientific">Streptomyces aurantiacus</name>
    <dbReference type="NCBI Taxonomy" id="47760"/>
    <lineage>
        <taxon>Bacteria</taxon>
        <taxon>Bacillati</taxon>
        <taxon>Actinomycetota</taxon>
        <taxon>Actinomycetes</taxon>
        <taxon>Kitasatosporales</taxon>
        <taxon>Streptomycetaceae</taxon>
        <taxon>Streptomyces</taxon>
        <taxon>Streptomyces aurantiacus group</taxon>
    </lineage>
</organism>
<evidence type="ECO:0000313" key="2">
    <source>
        <dbReference type="Proteomes" id="UP000516444"/>
    </source>
</evidence>
<reference evidence="1 2" key="1">
    <citation type="journal article" date="2014" name="Int. J. Syst. Evol. Microbiol.">
        <title>Complete genome sequence of Corynebacterium casei LMG S-19264T (=DSM 44701T), isolated from a smear-ripened cheese.</title>
        <authorList>
            <consortium name="US DOE Joint Genome Institute (JGI-PGF)"/>
            <person name="Walter F."/>
            <person name="Albersmeier A."/>
            <person name="Kalinowski J."/>
            <person name="Ruckert C."/>
        </authorList>
    </citation>
    <scope>NUCLEOTIDE SEQUENCE [LARGE SCALE GENOMIC DNA]</scope>
    <source>
        <strain evidence="1 2">JCM 4677</strain>
    </source>
</reference>
<keyword evidence="2" id="KW-1185">Reference proteome</keyword>
<sequence>MARRPGESVAVCVPTNEKVDEVVARLSRRGIMATKITGDGARGGEGVHVGTMYRFKGLEYRRMIIAGVSAGLVPRSARGHLGTDRQTAPPA</sequence>
<dbReference type="Proteomes" id="UP000516444">
    <property type="component" value="Chromosome"/>
</dbReference>
<name>A0A7G1NUS4_9ACTN</name>
<dbReference type="Gene3D" id="3.40.50.300">
    <property type="entry name" value="P-loop containing nucleotide triphosphate hydrolases"/>
    <property type="match status" value="1"/>
</dbReference>
<dbReference type="RefSeq" id="WP_190849992.1">
    <property type="nucleotide sequence ID" value="NZ_AP023440.1"/>
</dbReference>
<dbReference type="InterPro" id="IPR027417">
    <property type="entry name" value="P-loop_NTPase"/>
</dbReference>
<gene>
    <name evidence="1" type="ORF">GCM10017557_19720</name>
</gene>
<protein>
    <submittedName>
        <fullName evidence="1">Uncharacterized protein</fullName>
    </submittedName>
</protein>
<dbReference type="EMBL" id="AP023440">
    <property type="protein sequence ID" value="BCL27113.1"/>
    <property type="molecule type" value="Genomic_DNA"/>
</dbReference>
<dbReference type="KEGG" id="sgm:GCM10017557_19720"/>
<evidence type="ECO:0000313" key="1">
    <source>
        <dbReference type="EMBL" id="BCL27113.1"/>
    </source>
</evidence>
<dbReference type="SUPFAM" id="SSF52540">
    <property type="entry name" value="P-loop containing nucleoside triphosphate hydrolases"/>
    <property type="match status" value="1"/>
</dbReference>
<proteinExistence type="predicted"/>
<dbReference type="AlphaFoldDB" id="A0A7G1NUS4"/>
<accession>A0A7G1NUS4</accession>